<dbReference type="Gene3D" id="1.10.3720.10">
    <property type="entry name" value="MetI-like"/>
    <property type="match status" value="1"/>
</dbReference>
<feature type="domain" description="ABC transmembrane type-1" evidence="6">
    <location>
        <begin position="165"/>
        <end position="361"/>
    </location>
</feature>
<evidence type="ECO:0000259" key="6">
    <source>
        <dbReference type="PROSITE" id="PS50928"/>
    </source>
</evidence>
<evidence type="ECO:0000256" key="2">
    <source>
        <dbReference type="ARBA" id="ARBA00022692"/>
    </source>
</evidence>
<evidence type="ECO:0000256" key="3">
    <source>
        <dbReference type="ARBA" id="ARBA00022989"/>
    </source>
</evidence>
<keyword evidence="2 5" id="KW-0812">Transmembrane</keyword>
<organism evidence="7">
    <name type="scientific">Candidatus Moduliflexus flocculans</name>
    <dbReference type="NCBI Taxonomy" id="1499966"/>
    <lineage>
        <taxon>Bacteria</taxon>
        <taxon>Candidatus Moduliflexota</taxon>
        <taxon>Candidatus Moduliflexia</taxon>
        <taxon>Candidatus Moduliflexales</taxon>
        <taxon>Candidatus Moduliflexaceae</taxon>
    </lineage>
</organism>
<proteinExistence type="inferred from homology"/>
<dbReference type="Proteomes" id="UP000030700">
    <property type="component" value="Unassembled WGS sequence"/>
</dbReference>
<protein>
    <submittedName>
        <fullName evidence="7">Alpha-galactoside ABC transporter permease protein</fullName>
    </submittedName>
</protein>
<dbReference type="GO" id="GO:0055085">
    <property type="term" value="P:transmembrane transport"/>
    <property type="evidence" value="ECO:0007669"/>
    <property type="project" value="InterPro"/>
</dbReference>
<name>A0A0S6W197_9BACT</name>
<dbReference type="SUPFAM" id="SSF161098">
    <property type="entry name" value="MetI-like"/>
    <property type="match status" value="1"/>
</dbReference>
<gene>
    <name evidence="7" type="ORF">U14_04785</name>
</gene>
<dbReference type="Pfam" id="PF00528">
    <property type="entry name" value="BPD_transp_1"/>
    <property type="match status" value="1"/>
</dbReference>
<evidence type="ECO:0000256" key="4">
    <source>
        <dbReference type="ARBA" id="ARBA00023136"/>
    </source>
</evidence>
<reference evidence="7" key="1">
    <citation type="journal article" date="2015" name="PeerJ">
        <title>First genomic representation of candidate bacterial phylum KSB3 points to enhanced environmental sensing as a trigger of wastewater bulking.</title>
        <authorList>
            <person name="Sekiguchi Y."/>
            <person name="Ohashi A."/>
            <person name="Parks D.H."/>
            <person name="Yamauchi T."/>
            <person name="Tyson G.W."/>
            <person name="Hugenholtz P."/>
        </authorList>
    </citation>
    <scope>NUCLEOTIDE SEQUENCE [LARGE SCALE GENOMIC DNA]</scope>
</reference>
<dbReference type="AlphaFoldDB" id="A0A0S6W197"/>
<feature type="transmembrane region" description="Helical" evidence="5">
    <location>
        <begin position="230"/>
        <end position="249"/>
    </location>
</feature>
<keyword evidence="4 5" id="KW-0472">Membrane</keyword>
<dbReference type="PANTHER" id="PTHR43839">
    <property type="entry name" value="OPPC IN A BINDING PROTEIN-DEPENDENT TRANSPORT SYSTEM"/>
    <property type="match status" value="1"/>
</dbReference>
<dbReference type="InterPro" id="IPR025966">
    <property type="entry name" value="OppC_N"/>
</dbReference>
<feature type="transmembrane region" description="Helical" evidence="5">
    <location>
        <begin position="205"/>
        <end position="224"/>
    </location>
</feature>
<evidence type="ECO:0000313" key="7">
    <source>
        <dbReference type="EMBL" id="GAK53520.1"/>
    </source>
</evidence>
<keyword evidence="5" id="KW-0813">Transport</keyword>
<dbReference type="CDD" id="cd06261">
    <property type="entry name" value="TM_PBP2"/>
    <property type="match status" value="1"/>
</dbReference>
<dbReference type="STRING" id="1499966.U14_04785"/>
<dbReference type="PANTHER" id="PTHR43839:SF3">
    <property type="entry name" value="OLIGOPEPTIDE ABC TRANSPORTER, PERMEASE PROTEIN"/>
    <property type="match status" value="1"/>
</dbReference>
<keyword evidence="8" id="KW-1185">Reference proteome</keyword>
<dbReference type="HOGENOM" id="CLU_028518_1_0_0"/>
<feature type="transmembrane region" description="Helical" evidence="5">
    <location>
        <begin position="337"/>
        <end position="360"/>
    </location>
</feature>
<dbReference type="InterPro" id="IPR035906">
    <property type="entry name" value="MetI-like_sf"/>
</dbReference>
<feature type="transmembrane region" description="Helical" evidence="5">
    <location>
        <begin position="34"/>
        <end position="54"/>
    </location>
</feature>
<evidence type="ECO:0000256" key="5">
    <source>
        <dbReference type="RuleBase" id="RU363032"/>
    </source>
</evidence>
<evidence type="ECO:0000313" key="8">
    <source>
        <dbReference type="Proteomes" id="UP000030700"/>
    </source>
</evidence>
<accession>A0A0S6W197</accession>
<dbReference type="Pfam" id="PF12911">
    <property type="entry name" value="OppC_N"/>
    <property type="match status" value="1"/>
</dbReference>
<dbReference type="EMBL" id="DF820459">
    <property type="protein sequence ID" value="GAK53520.1"/>
    <property type="molecule type" value="Genomic_DNA"/>
</dbReference>
<keyword evidence="3 5" id="KW-1133">Transmembrane helix</keyword>
<dbReference type="GO" id="GO:0005886">
    <property type="term" value="C:plasma membrane"/>
    <property type="evidence" value="ECO:0007669"/>
    <property type="project" value="UniProtKB-SubCell"/>
</dbReference>
<feature type="transmembrane region" description="Helical" evidence="5">
    <location>
        <begin position="292"/>
        <end position="317"/>
    </location>
</feature>
<feature type="transmembrane region" description="Helical" evidence="5">
    <location>
        <begin position="173"/>
        <end position="193"/>
    </location>
</feature>
<sequence>MYMAENKEMQTKKQERYESYFQLVWKRFRKSKPAIVGGLMILILIILAAFADFFCPTDLEKTDLQLTNMPPQRVHFIDTDGKFHLRPFVYNLMIDYDPVTFAPIWKEDTNKRFPIYFFVNTWKYKLLGMIPTNLHLFGVEKGGTIFLMGTERQGRDLFGRACWAGRISLSMSIFAAVISLTIGSITGVTSGYYGGKIDWFLQRFIEFLMSFPQLPLWMALAAVIPKNWNSLSIFMVMSVIFASLGWTGVAREVRGKVMAFGSTDFILAAKEMGASDARIILKHLYPNCLSHVIVSLTLGIPGIILAESFLSFLGIGIQEPLTSWGFLMKNAQALEVLGSYPWILTPVGFIIFAVLGFNFLGDGLRDAADPYSIV</sequence>
<evidence type="ECO:0000256" key="1">
    <source>
        <dbReference type="ARBA" id="ARBA00004141"/>
    </source>
</evidence>
<dbReference type="InterPro" id="IPR000515">
    <property type="entry name" value="MetI-like"/>
</dbReference>
<comment type="subcellular location">
    <subcellularLocation>
        <location evidence="5">Cell membrane</location>
        <topology evidence="5">Multi-pass membrane protein</topology>
    </subcellularLocation>
    <subcellularLocation>
        <location evidence="1">Membrane</location>
        <topology evidence="1">Multi-pass membrane protein</topology>
    </subcellularLocation>
</comment>
<comment type="similarity">
    <text evidence="5">Belongs to the binding-protein-dependent transport system permease family.</text>
</comment>
<dbReference type="PROSITE" id="PS50928">
    <property type="entry name" value="ABC_TM1"/>
    <property type="match status" value="1"/>
</dbReference>